<dbReference type="SUPFAM" id="SSF53187">
    <property type="entry name" value="Zn-dependent exopeptidases"/>
    <property type="match status" value="1"/>
</dbReference>
<dbReference type="OrthoDB" id="412814at2759"/>
<feature type="domain" description="Cytosol aminopeptidase" evidence="6">
    <location>
        <begin position="477"/>
        <end position="484"/>
    </location>
</feature>
<keyword evidence="8" id="KW-1185">Reference proteome</keyword>
<keyword evidence="4" id="KW-0378">Hydrolase</keyword>
<dbReference type="Proteomes" id="UP000198341">
    <property type="component" value="Chromosome 11"/>
</dbReference>
<comment type="similarity">
    <text evidence="1">Belongs to the peptidase M17 family.</text>
</comment>
<dbReference type="InterPro" id="IPR041417">
    <property type="entry name" value="NPEPL1_N"/>
</dbReference>
<dbReference type="STRING" id="41875.K8EKC8"/>
<dbReference type="Gene3D" id="3.40.50.10590">
    <property type="entry name" value="Zn-dependent exopeptidases"/>
    <property type="match status" value="1"/>
</dbReference>
<evidence type="ECO:0000256" key="2">
    <source>
        <dbReference type="ARBA" id="ARBA00022438"/>
    </source>
</evidence>
<evidence type="ECO:0000256" key="1">
    <source>
        <dbReference type="ARBA" id="ARBA00009528"/>
    </source>
</evidence>
<dbReference type="GO" id="GO:0070006">
    <property type="term" value="F:metalloaminopeptidase activity"/>
    <property type="evidence" value="ECO:0007669"/>
    <property type="project" value="InterPro"/>
</dbReference>
<evidence type="ECO:0000259" key="6">
    <source>
        <dbReference type="PROSITE" id="PS00631"/>
    </source>
</evidence>
<dbReference type="Pfam" id="PF18295">
    <property type="entry name" value="Pdase_M17_N2"/>
    <property type="match status" value="1"/>
</dbReference>
<evidence type="ECO:0000256" key="4">
    <source>
        <dbReference type="ARBA" id="ARBA00022801"/>
    </source>
</evidence>
<dbReference type="CDD" id="cd00433">
    <property type="entry name" value="Peptidase_M17"/>
    <property type="match status" value="1"/>
</dbReference>
<dbReference type="InterPro" id="IPR011356">
    <property type="entry name" value="Leucine_aapep/pepB"/>
</dbReference>
<dbReference type="GO" id="GO:0005737">
    <property type="term" value="C:cytoplasm"/>
    <property type="evidence" value="ECO:0007669"/>
    <property type="project" value="InterPro"/>
</dbReference>
<dbReference type="PANTHER" id="PTHR11963">
    <property type="entry name" value="LEUCINE AMINOPEPTIDASE-RELATED"/>
    <property type="match status" value="1"/>
</dbReference>
<dbReference type="Gene3D" id="3.40.630.10">
    <property type="entry name" value="Zn peptidases"/>
    <property type="match status" value="1"/>
</dbReference>
<dbReference type="Pfam" id="PF00883">
    <property type="entry name" value="Peptidase_M17"/>
    <property type="match status" value="1"/>
</dbReference>
<proteinExistence type="inferred from homology"/>
<evidence type="ECO:0000256" key="3">
    <source>
        <dbReference type="ARBA" id="ARBA00022670"/>
    </source>
</evidence>
<protein>
    <submittedName>
        <fullName evidence="7">Unnamed protein product</fullName>
    </submittedName>
</protein>
<feature type="compositionally biased region" description="Basic residues" evidence="5">
    <location>
        <begin position="10"/>
        <end position="23"/>
    </location>
</feature>
<evidence type="ECO:0000256" key="5">
    <source>
        <dbReference type="SAM" id="MobiDB-lite"/>
    </source>
</evidence>
<dbReference type="PRINTS" id="PR00481">
    <property type="entry name" value="LAMNOPPTDASE"/>
</dbReference>
<dbReference type="RefSeq" id="XP_007510131.1">
    <property type="nucleotide sequence ID" value="XM_007510069.1"/>
</dbReference>
<dbReference type="GeneID" id="19012951"/>
<accession>K8EKC8</accession>
<evidence type="ECO:0000313" key="7">
    <source>
        <dbReference type="EMBL" id="CCO18476.1"/>
    </source>
</evidence>
<dbReference type="GO" id="GO:0006508">
    <property type="term" value="P:proteolysis"/>
    <property type="evidence" value="ECO:0007669"/>
    <property type="project" value="UniProtKB-KW"/>
</dbReference>
<dbReference type="KEGG" id="bpg:Bathy11g02710"/>
<reference evidence="7 8" key="1">
    <citation type="submission" date="2011-10" db="EMBL/GenBank/DDBJ databases">
        <authorList>
            <person name="Genoscope - CEA"/>
        </authorList>
    </citation>
    <scope>NUCLEOTIDE SEQUENCE [LARGE SCALE GENOMIC DNA]</scope>
    <source>
        <strain evidence="7 8">RCC 1105</strain>
    </source>
</reference>
<feature type="region of interest" description="Disordered" evidence="5">
    <location>
        <begin position="1"/>
        <end position="23"/>
    </location>
</feature>
<evidence type="ECO:0000313" key="8">
    <source>
        <dbReference type="Proteomes" id="UP000198341"/>
    </source>
</evidence>
<dbReference type="AlphaFoldDB" id="K8EKC8"/>
<keyword evidence="2" id="KW-0031">Aminopeptidase</keyword>
<dbReference type="eggNOG" id="KOG2597">
    <property type="taxonomic scope" value="Eukaryota"/>
</dbReference>
<name>K8EKC8_9CHLO</name>
<organism evidence="7 8">
    <name type="scientific">Bathycoccus prasinos</name>
    <dbReference type="NCBI Taxonomy" id="41875"/>
    <lineage>
        <taxon>Eukaryota</taxon>
        <taxon>Viridiplantae</taxon>
        <taxon>Chlorophyta</taxon>
        <taxon>Mamiellophyceae</taxon>
        <taxon>Mamiellales</taxon>
        <taxon>Bathycoccaceae</taxon>
        <taxon>Bathycoccus</taxon>
    </lineage>
</organism>
<keyword evidence="3" id="KW-0645">Protease</keyword>
<gene>
    <name evidence="7" type="ordered locus">Bathy11g02710</name>
</gene>
<dbReference type="InterPro" id="IPR000819">
    <property type="entry name" value="Peptidase_M17_C"/>
</dbReference>
<dbReference type="EMBL" id="FO082268">
    <property type="protein sequence ID" value="CCO18476.1"/>
    <property type="molecule type" value="Genomic_DNA"/>
</dbReference>
<dbReference type="GO" id="GO:0030145">
    <property type="term" value="F:manganese ion binding"/>
    <property type="evidence" value="ECO:0007669"/>
    <property type="project" value="InterPro"/>
</dbReference>
<sequence length="633" mass="67741">MRRSRLEKSYKKRHLHARAHTHTRSARGVVVVVQEQQYMLRGGAAGGAFSSVVVSFSSRSSFSRFVHQRRRVRAGKHFATKTSSGLMSANANNHGGRYHATSSDQFQTPTLKFDNSSKAFSDDVGKKQLFDRLSFIGKPKALETLFREDETLAKNVDEKTMKLIEAFLESAKKEKASSTVIQTGTRENEKKKTVVQEIAIGVLPTQVSRHNDASGAHGLQEIAKGTCGDGKTRRVVIASENESDFGSLVNALTRAFPVFSMKSKGSSSSEKEEETKPEPMVVALSGASEATSKKAKAISEAVELACRMVDTPPTSMDPQGMVDEALAAAKRVGGVKSQVWRDKELRRDGMGCIAAVGQSASTDGREPALIRLTFVPKGVKALERPIALVGKGISFDTGGLSLKVGGSMPGMKADMGGAAAMLGAFEALAKCSTEGTITLKQPLELLMCVAENAIGSGAIRNDDVITSYAGKTVELNNTDAEGRLVLADGVSYASKTLNATHLIDMATLTGAQMVATGSKFSGIVCNDDDFELLAVKCGKVSGDLAHPLPFAPEFFNSEFDSKVADMKNSVKNRANAQSSCAAQFVYNHVDDEWKEKGGKWLHVDMAGPSTHDSGRGTGYGVGLLVSLVEELNK</sequence>
<dbReference type="PANTHER" id="PTHR11963:SF48">
    <property type="entry name" value="DIPEPTIDASE B, ISOFORM A"/>
    <property type="match status" value="1"/>
</dbReference>
<dbReference type="PROSITE" id="PS00631">
    <property type="entry name" value="CYTOSOL_AP"/>
    <property type="match status" value="1"/>
</dbReference>